<name>A0A1B9GAP2_9TREE</name>
<feature type="region of interest" description="Disordered" evidence="1">
    <location>
        <begin position="78"/>
        <end position="136"/>
    </location>
</feature>
<reference evidence="2" key="1">
    <citation type="submission" date="2013-07" db="EMBL/GenBank/DDBJ databases">
        <title>The Genome Sequence of Cryptococcus bestiolae CBS10118.</title>
        <authorList>
            <consortium name="The Broad Institute Genome Sequencing Platform"/>
            <person name="Cuomo C."/>
            <person name="Litvintseva A."/>
            <person name="Chen Y."/>
            <person name="Heitman J."/>
            <person name="Sun S."/>
            <person name="Springer D."/>
            <person name="Dromer F."/>
            <person name="Young S.K."/>
            <person name="Zeng Q."/>
            <person name="Gargeya S."/>
            <person name="Fitzgerald M."/>
            <person name="Abouelleil A."/>
            <person name="Alvarado L."/>
            <person name="Berlin A.M."/>
            <person name="Chapman S.B."/>
            <person name="Dewar J."/>
            <person name="Goldberg J."/>
            <person name="Griggs A."/>
            <person name="Gujja S."/>
            <person name="Hansen M."/>
            <person name="Howarth C."/>
            <person name="Imamovic A."/>
            <person name="Larimer J."/>
            <person name="McCowan C."/>
            <person name="Murphy C."/>
            <person name="Pearson M."/>
            <person name="Priest M."/>
            <person name="Roberts A."/>
            <person name="Saif S."/>
            <person name="Shea T."/>
            <person name="Sykes S."/>
            <person name="Wortman J."/>
            <person name="Nusbaum C."/>
            <person name="Birren B."/>
        </authorList>
    </citation>
    <scope>NUCLEOTIDE SEQUENCE [LARGE SCALE GENOMIC DNA]</scope>
    <source>
        <strain evidence="2">CBS 10118</strain>
    </source>
</reference>
<keyword evidence="4" id="KW-1185">Reference proteome</keyword>
<evidence type="ECO:0000256" key="1">
    <source>
        <dbReference type="SAM" id="MobiDB-lite"/>
    </source>
</evidence>
<dbReference type="VEuPathDB" id="FungiDB:I302_02945"/>
<reference evidence="3" key="4">
    <citation type="submission" date="2024-02" db="EMBL/GenBank/DDBJ databases">
        <title>Comparative genomics of Cryptococcus and Kwoniella reveals pathogenesis evolution and contrasting modes of karyotype evolution via chromosome fusion or intercentromeric recombination.</title>
        <authorList>
            <person name="Coelho M.A."/>
            <person name="David-Palma M."/>
            <person name="Shea T."/>
            <person name="Bowers K."/>
            <person name="McGinley-Smith S."/>
            <person name="Mohammad A.W."/>
            <person name="Gnirke A."/>
            <person name="Yurkov A.M."/>
            <person name="Nowrousian M."/>
            <person name="Sun S."/>
            <person name="Cuomo C.A."/>
            <person name="Heitman J."/>
        </authorList>
    </citation>
    <scope>NUCLEOTIDE SEQUENCE</scope>
    <source>
        <strain evidence="3">CBS 10118</strain>
    </source>
</reference>
<evidence type="ECO:0000313" key="4">
    <source>
        <dbReference type="Proteomes" id="UP000092730"/>
    </source>
</evidence>
<dbReference type="EMBL" id="KI894019">
    <property type="protein sequence ID" value="OCF28094.1"/>
    <property type="molecule type" value="Genomic_DNA"/>
</dbReference>
<dbReference type="RefSeq" id="XP_019049164.1">
    <property type="nucleotide sequence ID" value="XM_019189602.1"/>
</dbReference>
<sequence length="136" mass="15140">MVVCVLNVSDEVDTSQMEVDHDEQYTGVALARLLSYFADQGVQFISVSATESDAVITICWDNMEWYSMCEEAKEYEGRGMNNPKQIAEKIASAGGGDDSSEGELRGRKNPNKKVEPVETVHEQEKVITKEVESNED</sequence>
<dbReference type="GeneID" id="30207344"/>
<feature type="compositionally biased region" description="Basic and acidic residues" evidence="1">
    <location>
        <begin position="102"/>
        <end position="136"/>
    </location>
</feature>
<proteinExistence type="predicted"/>
<accession>A0A1B9GAP2</accession>
<reference evidence="2" key="3">
    <citation type="submission" date="2014-01" db="EMBL/GenBank/DDBJ databases">
        <title>Evolution of pathogenesis and genome organization in the Tremellales.</title>
        <authorList>
            <person name="Cuomo C."/>
            <person name="Litvintseva A."/>
            <person name="Heitman J."/>
            <person name="Chen Y."/>
            <person name="Sun S."/>
            <person name="Springer D."/>
            <person name="Dromer F."/>
            <person name="Young S."/>
            <person name="Zeng Q."/>
            <person name="Chapman S."/>
            <person name="Gujja S."/>
            <person name="Saif S."/>
            <person name="Birren B."/>
        </authorList>
    </citation>
    <scope>NUCLEOTIDE SEQUENCE</scope>
    <source>
        <strain evidence="2">CBS 10118</strain>
    </source>
</reference>
<reference evidence="3" key="2">
    <citation type="submission" date="2013-07" db="EMBL/GenBank/DDBJ databases">
        <authorList>
            <consortium name="The Broad Institute Genome Sequencing Platform"/>
            <person name="Cuomo C."/>
            <person name="Litvintseva A."/>
            <person name="Chen Y."/>
            <person name="Heitman J."/>
            <person name="Sun S."/>
            <person name="Springer D."/>
            <person name="Dromer F."/>
            <person name="Young S.K."/>
            <person name="Zeng Q."/>
            <person name="Gargeya S."/>
            <person name="Fitzgerald M."/>
            <person name="Abouelleil A."/>
            <person name="Alvarado L."/>
            <person name="Berlin A.M."/>
            <person name="Chapman S.B."/>
            <person name="Dewar J."/>
            <person name="Goldberg J."/>
            <person name="Griggs A."/>
            <person name="Gujja S."/>
            <person name="Hansen M."/>
            <person name="Howarth C."/>
            <person name="Imamovic A."/>
            <person name="Larimer J."/>
            <person name="McCowan C."/>
            <person name="Murphy C."/>
            <person name="Pearson M."/>
            <person name="Priest M."/>
            <person name="Roberts A."/>
            <person name="Saif S."/>
            <person name="Shea T."/>
            <person name="Sykes S."/>
            <person name="Wortman J."/>
            <person name="Nusbaum C."/>
            <person name="Birren B."/>
        </authorList>
    </citation>
    <scope>NUCLEOTIDE SEQUENCE</scope>
    <source>
        <strain evidence="3">CBS 10118</strain>
    </source>
</reference>
<dbReference type="KEGG" id="kbi:30207344"/>
<evidence type="ECO:0000313" key="3">
    <source>
        <dbReference type="EMBL" id="WVW82230.1"/>
    </source>
</evidence>
<protein>
    <submittedName>
        <fullName evidence="2">Uncharacterized protein</fullName>
    </submittedName>
</protein>
<evidence type="ECO:0000313" key="2">
    <source>
        <dbReference type="EMBL" id="OCF28094.1"/>
    </source>
</evidence>
<dbReference type="OrthoDB" id="10468502at2759"/>
<dbReference type="EMBL" id="CP144542">
    <property type="protein sequence ID" value="WVW82230.1"/>
    <property type="molecule type" value="Genomic_DNA"/>
</dbReference>
<gene>
    <name evidence="2" type="ORF">I302_02945</name>
    <name evidence="3" type="ORF">I302_104236</name>
</gene>
<organism evidence="2">
    <name type="scientific">Kwoniella bestiolae CBS 10118</name>
    <dbReference type="NCBI Taxonomy" id="1296100"/>
    <lineage>
        <taxon>Eukaryota</taxon>
        <taxon>Fungi</taxon>
        <taxon>Dikarya</taxon>
        <taxon>Basidiomycota</taxon>
        <taxon>Agaricomycotina</taxon>
        <taxon>Tremellomycetes</taxon>
        <taxon>Tremellales</taxon>
        <taxon>Cryptococcaceae</taxon>
        <taxon>Kwoniella</taxon>
    </lineage>
</organism>
<dbReference type="AlphaFoldDB" id="A0A1B9GAP2"/>
<dbReference type="Proteomes" id="UP000092730">
    <property type="component" value="Chromosome 2"/>
</dbReference>